<keyword evidence="2" id="KW-1185">Reference proteome</keyword>
<dbReference type="Proteomes" id="UP001220256">
    <property type="component" value="Unassembled WGS sequence"/>
</dbReference>
<dbReference type="EMBL" id="JAPVEB010000010">
    <property type="protein sequence ID" value="KAJ5255765.1"/>
    <property type="molecule type" value="Genomic_DNA"/>
</dbReference>
<reference evidence="1 2" key="1">
    <citation type="journal article" date="2023" name="IMA Fungus">
        <title>Comparative genomic study of the Penicillium genus elucidates a diverse pangenome and 15 lateral gene transfer events.</title>
        <authorList>
            <person name="Petersen C."/>
            <person name="Sorensen T."/>
            <person name="Nielsen M.R."/>
            <person name="Sondergaard T.E."/>
            <person name="Sorensen J.L."/>
            <person name="Fitzpatrick D.A."/>
            <person name="Frisvad J.C."/>
            <person name="Nielsen K.L."/>
        </authorList>
    </citation>
    <scope>NUCLEOTIDE SEQUENCE [LARGE SCALE GENOMIC DNA]</scope>
    <source>
        <strain evidence="1 2">IBT 3361</strain>
    </source>
</reference>
<name>A0ABQ8W6F9_PENCH</name>
<accession>A0ABQ8W6F9</accession>
<gene>
    <name evidence="1" type="ORF">N7505_010916</name>
</gene>
<protein>
    <submittedName>
        <fullName evidence="1">Uncharacterized protein</fullName>
    </submittedName>
</protein>
<sequence length="80" mass="9399">MNPQNLAFLFITHDFGLYRWSSLFYAWHFCLALHDIFHHFHLSLSSLATQMEIDSSWGLFFRWHLCMYPGDVGTLDASSV</sequence>
<organism evidence="1 2">
    <name type="scientific">Penicillium chrysogenum</name>
    <name type="common">Penicillium notatum</name>
    <dbReference type="NCBI Taxonomy" id="5076"/>
    <lineage>
        <taxon>Eukaryota</taxon>
        <taxon>Fungi</taxon>
        <taxon>Dikarya</taxon>
        <taxon>Ascomycota</taxon>
        <taxon>Pezizomycotina</taxon>
        <taxon>Eurotiomycetes</taxon>
        <taxon>Eurotiomycetidae</taxon>
        <taxon>Eurotiales</taxon>
        <taxon>Aspergillaceae</taxon>
        <taxon>Penicillium</taxon>
        <taxon>Penicillium chrysogenum species complex</taxon>
    </lineage>
</organism>
<comment type="caution">
    <text evidence="1">The sequence shown here is derived from an EMBL/GenBank/DDBJ whole genome shotgun (WGS) entry which is preliminary data.</text>
</comment>
<proteinExistence type="predicted"/>
<evidence type="ECO:0000313" key="1">
    <source>
        <dbReference type="EMBL" id="KAJ5255765.1"/>
    </source>
</evidence>
<evidence type="ECO:0000313" key="2">
    <source>
        <dbReference type="Proteomes" id="UP001220256"/>
    </source>
</evidence>